<dbReference type="SUPFAM" id="SSF161098">
    <property type="entry name" value="MetI-like"/>
    <property type="match status" value="1"/>
</dbReference>
<evidence type="ECO:0000259" key="10">
    <source>
        <dbReference type="PROSITE" id="PS50928"/>
    </source>
</evidence>
<evidence type="ECO:0000313" key="11">
    <source>
        <dbReference type="EMBL" id="GFM32020.1"/>
    </source>
</evidence>
<dbReference type="PANTHER" id="PTHR30614">
    <property type="entry name" value="MEMBRANE COMPONENT OF AMINO ACID ABC TRANSPORTER"/>
    <property type="match status" value="1"/>
</dbReference>
<dbReference type="Proteomes" id="UP000503840">
    <property type="component" value="Unassembled WGS sequence"/>
</dbReference>
<dbReference type="InterPro" id="IPR000515">
    <property type="entry name" value="MetI-like"/>
</dbReference>
<dbReference type="InterPro" id="IPR043429">
    <property type="entry name" value="ArtM/GltK/GlnP/TcyL/YhdX-like"/>
</dbReference>
<dbReference type="PANTHER" id="PTHR30614:SF0">
    <property type="entry name" value="L-CYSTINE TRANSPORT SYSTEM PERMEASE PROTEIN TCYL"/>
    <property type="match status" value="1"/>
</dbReference>
<dbReference type="PROSITE" id="PS50928">
    <property type="entry name" value="ABC_TM1"/>
    <property type="match status" value="1"/>
</dbReference>
<dbReference type="Pfam" id="PF00528">
    <property type="entry name" value="BPD_transp_1"/>
    <property type="match status" value="1"/>
</dbReference>
<feature type="transmembrane region" description="Helical" evidence="9">
    <location>
        <begin position="185"/>
        <end position="207"/>
    </location>
</feature>
<proteinExistence type="inferred from homology"/>
<feature type="transmembrane region" description="Helical" evidence="9">
    <location>
        <begin position="83"/>
        <end position="102"/>
    </location>
</feature>
<dbReference type="EMBL" id="BLVO01000004">
    <property type="protein sequence ID" value="GFM32020.1"/>
    <property type="molecule type" value="Genomic_DNA"/>
</dbReference>
<keyword evidence="8 9" id="KW-0472">Membrane</keyword>
<evidence type="ECO:0000256" key="4">
    <source>
        <dbReference type="ARBA" id="ARBA00022475"/>
    </source>
</evidence>
<reference evidence="11 12" key="1">
    <citation type="submission" date="2020-05" db="EMBL/GenBank/DDBJ databases">
        <title>Draft genome sequence of Desulfovibrio sp. strain HN2T.</title>
        <authorList>
            <person name="Ueno A."/>
            <person name="Tamazawa S."/>
            <person name="Tamamura S."/>
            <person name="Murakami T."/>
            <person name="Kiyama T."/>
            <person name="Inomata H."/>
            <person name="Amano Y."/>
            <person name="Miyakawa K."/>
            <person name="Tamaki H."/>
            <person name="Naganuma T."/>
            <person name="Kaneko K."/>
        </authorList>
    </citation>
    <scope>NUCLEOTIDE SEQUENCE [LARGE SCALE GENOMIC DNA]</scope>
    <source>
        <strain evidence="11 12">HN2</strain>
    </source>
</reference>
<dbReference type="NCBIfam" id="TIGR01726">
    <property type="entry name" value="HEQRo_perm_3TM"/>
    <property type="match status" value="1"/>
</dbReference>
<dbReference type="AlphaFoldDB" id="A0A7J0BE78"/>
<keyword evidence="12" id="KW-1185">Reference proteome</keyword>
<dbReference type="GO" id="GO:0022857">
    <property type="term" value="F:transmembrane transporter activity"/>
    <property type="evidence" value="ECO:0007669"/>
    <property type="project" value="InterPro"/>
</dbReference>
<gene>
    <name evidence="11" type="ORF">DSM101010T_03850</name>
</gene>
<feature type="transmembrane region" description="Helical" evidence="9">
    <location>
        <begin position="20"/>
        <end position="46"/>
    </location>
</feature>
<dbReference type="Gene3D" id="1.10.3720.10">
    <property type="entry name" value="MetI-like"/>
    <property type="match status" value="1"/>
</dbReference>
<evidence type="ECO:0000256" key="9">
    <source>
        <dbReference type="RuleBase" id="RU363032"/>
    </source>
</evidence>
<dbReference type="GO" id="GO:0006865">
    <property type="term" value="P:amino acid transport"/>
    <property type="evidence" value="ECO:0007669"/>
    <property type="project" value="UniProtKB-KW"/>
</dbReference>
<evidence type="ECO:0000256" key="2">
    <source>
        <dbReference type="ARBA" id="ARBA00010072"/>
    </source>
</evidence>
<accession>A0A7J0BE78</accession>
<organism evidence="11 12">
    <name type="scientific">Desulfovibrio subterraneus</name>
    <dbReference type="NCBI Taxonomy" id="2718620"/>
    <lineage>
        <taxon>Bacteria</taxon>
        <taxon>Pseudomonadati</taxon>
        <taxon>Thermodesulfobacteriota</taxon>
        <taxon>Desulfovibrionia</taxon>
        <taxon>Desulfovibrionales</taxon>
        <taxon>Desulfovibrionaceae</taxon>
        <taxon>Desulfovibrio</taxon>
    </lineage>
</organism>
<comment type="caution">
    <text evidence="11">The sequence shown here is derived from an EMBL/GenBank/DDBJ whole genome shotgun (WGS) entry which is preliminary data.</text>
</comment>
<dbReference type="GO" id="GO:0043190">
    <property type="term" value="C:ATP-binding cassette (ABC) transporter complex"/>
    <property type="evidence" value="ECO:0007669"/>
    <property type="project" value="InterPro"/>
</dbReference>
<keyword evidence="3 9" id="KW-0813">Transport</keyword>
<protein>
    <submittedName>
        <fullName evidence="11">Amino acid ABC transporter permease</fullName>
    </submittedName>
</protein>
<evidence type="ECO:0000256" key="5">
    <source>
        <dbReference type="ARBA" id="ARBA00022692"/>
    </source>
</evidence>
<dbReference type="InterPro" id="IPR035906">
    <property type="entry name" value="MetI-like_sf"/>
</dbReference>
<evidence type="ECO:0000256" key="8">
    <source>
        <dbReference type="ARBA" id="ARBA00023136"/>
    </source>
</evidence>
<name>A0A7J0BE78_9BACT</name>
<keyword evidence="4" id="KW-1003">Cell membrane</keyword>
<evidence type="ECO:0000256" key="1">
    <source>
        <dbReference type="ARBA" id="ARBA00004429"/>
    </source>
</evidence>
<feature type="transmembrane region" description="Helical" evidence="9">
    <location>
        <begin position="58"/>
        <end position="77"/>
    </location>
</feature>
<keyword evidence="7 9" id="KW-1133">Transmembrane helix</keyword>
<dbReference type="CDD" id="cd06261">
    <property type="entry name" value="TM_PBP2"/>
    <property type="match status" value="1"/>
</dbReference>
<evidence type="ECO:0000256" key="7">
    <source>
        <dbReference type="ARBA" id="ARBA00022989"/>
    </source>
</evidence>
<keyword evidence="5 9" id="KW-0812">Transmembrane</keyword>
<keyword evidence="6" id="KW-0029">Amino-acid transport</keyword>
<dbReference type="InterPro" id="IPR010065">
    <property type="entry name" value="AA_ABC_transptr_permease_3TM"/>
</dbReference>
<comment type="subcellular location">
    <subcellularLocation>
        <location evidence="1">Cell inner membrane</location>
        <topology evidence="1">Multi-pass membrane protein</topology>
    </subcellularLocation>
    <subcellularLocation>
        <location evidence="9">Cell membrane</location>
        <topology evidence="9">Multi-pass membrane protein</topology>
    </subcellularLocation>
</comment>
<evidence type="ECO:0000256" key="6">
    <source>
        <dbReference type="ARBA" id="ARBA00022970"/>
    </source>
</evidence>
<comment type="similarity">
    <text evidence="2">Belongs to the binding-protein-dependent transport system permease family. HisMQ subfamily.</text>
</comment>
<sequence length="223" mass="24943">MIVDAQFLDMLIPALNKGLWMSVLLIVPSAIFGSLLGVLVGTLRVFGSKPVRRFFDGYTVLFRGVPLMVQLFVFYFGLPSFGIYFEAYGASVTCFILCSAAYHSEYVRGALLSIREGQLKAGAALGMSRVQTILWIVVPQAFRRALPGCGNEIIYLIKYSSLAYLISCMEVTGEARAIAAKTFRFTEVFMVLALYYLFLVSIASWLLKKFEDRLYIPGFGRQK</sequence>
<feature type="domain" description="ABC transmembrane type-1" evidence="10">
    <location>
        <begin position="19"/>
        <end position="207"/>
    </location>
</feature>
<evidence type="ECO:0000256" key="3">
    <source>
        <dbReference type="ARBA" id="ARBA00022448"/>
    </source>
</evidence>
<evidence type="ECO:0000313" key="12">
    <source>
        <dbReference type="Proteomes" id="UP000503840"/>
    </source>
</evidence>